<gene>
    <name evidence="1" type="ORF">NUW58_g10729</name>
</gene>
<dbReference type="EMBL" id="JAPDGR010005240">
    <property type="protein sequence ID" value="KAJ2966166.1"/>
    <property type="molecule type" value="Genomic_DNA"/>
</dbReference>
<keyword evidence="2" id="KW-1185">Reference proteome</keyword>
<name>A0ACC1MHS0_9PEZI</name>
<proteinExistence type="predicted"/>
<comment type="caution">
    <text evidence="1">The sequence shown here is derived from an EMBL/GenBank/DDBJ whole genome shotgun (WGS) entry which is preliminary data.</text>
</comment>
<dbReference type="Proteomes" id="UP001143856">
    <property type="component" value="Unassembled WGS sequence"/>
</dbReference>
<sequence length="144" mass="16794">MSNYPHEPEFEQAYKELVSTLEDSTLFQKNPEYRTALKVVAVPERVIQFRVVWEDDAGNLQVNRGYRVQFNSALGPYKGGLRFHPTVNLSILKFLGFEQTFKNALTGRKLLPLYKHNDSETFSSVCHRWTATGEEEHRIRLYIK</sequence>
<evidence type="ECO:0000313" key="1">
    <source>
        <dbReference type="EMBL" id="KAJ2966166.1"/>
    </source>
</evidence>
<evidence type="ECO:0000313" key="2">
    <source>
        <dbReference type="Proteomes" id="UP001143856"/>
    </source>
</evidence>
<protein>
    <submittedName>
        <fullName evidence="1">Uncharacterized protein</fullName>
    </submittedName>
</protein>
<organism evidence="1 2">
    <name type="scientific">Xylaria curta</name>
    <dbReference type="NCBI Taxonomy" id="42375"/>
    <lineage>
        <taxon>Eukaryota</taxon>
        <taxon>Fungi</taxon>
        <taxon>Dikarya</taxon>
        <taxon>Ascomycota</taxon>
        <taxon>Pezizomycotina</taxon>
        <taxon>Sordariomycetes</taxon>
        <taxon>Xylariomycetidae</taxon>
        <taxon>Xylariales</taxon>
        <taxon>Xylariaceae</taxon>
        <taxon>Xylaria</taxon>
    </lineage>
</organism>
<reference evidence="1" key="1">
    <citation type="submission" date="2022-10" db="EMBL/GenBank/DDBJ databases">
        <title>Genome Sequence of Xylaria curta.</title>
        <authorList>
            <person name="Buettner E."/>
        </authorList>
    </citation>
    <scope>NUCLEOTIDE SEQUENCE</scope>
    <source>
        <strain evidence="1">Babe10</strain>
    </source>
</reference>
<accession>A0ACC1MHS0</accession>